<dbReference type="EMBL" id="VTPC01090790">
    <property type="protein sequence ID" value="KAF2881300.1"/>
    <property type="molecule type" value="Genomic_DNA"/>
</dbReference>
<comment type="caution">
    <text evidence="1">The sequence shown here is derived from an EMBL/GenBank/DDBJ whole genome shotgun (WGS) entry which is preliminary data.</text>
</comment>
<dbReference type="Proteomes" id="UP000801492">
    <property type="component" value="Unassembled WGS sequence"/>
</dbReference>
<protein>
    <submittedName>
        <fullName evidence="1">Uncharacterized protein</fullName>
    </submittedName>
</protein>
<dbReference type="OrthoDB" id="10025891at2759"/>
<keyword evidence="2" id="KW-1185">Reference proteome</keyword>
<name>A0A8K0C5J6_IGNLU</name>
<organism evidence="1 2">
    <name type="scientific">Ignelater luminosus</name>
    <name type="common">Cucubano</name>
    <name type="synonym">Pyrophorus luminosus</name>
    <dbReference type="NCBI Taxonomy" id="2038154"/>
    <lineage>
        <taxon>Eukaryota</taxon>
        <taxon>Metazoa</taxon>
        <taxon>Ecdysozoa</taxon>
        <taxon>Arthropoda</taxon>
        <taxon>Hexapoda</taxon>
        <taxon>Insecta</taxon>
        <taxon>Pterygota</taxon>
        <taxon>Neoptera</taxon>
        <taxon>Endopterygota</taxon>
        <taxon>Coleoptera</taxon>
        <taxon>Polyphaga</taxon>
        <taxon>Elateriformia</taxon>
        <taxon>Elateroidea</taxon>
        <taxon>Elateridae</taxon>
        <taxon>Agrypninae</taxon>
        <taxon>Pyrophorini</taxon>
        <taxon>Ignelater</taxon>
    </lineage>
</organism>
<gene>
    <name evidence="1" type="ORF">ILUMI_24873</name>
</gene>
<sequence length="100" mass="11496">MIRRKIKNSGLKYSQRRKCPKYTLDQLAGIPGCCRALRRNHFSDDIENCPDQIKFKSEKIEGEVLLWCAISKAGVSRPYAAHVRDEAIDANIYTQRCLPK</sequence>
<evidence type="ECO:0000313" key="2">
    <source>
        <dbReference type="Proteomes" id="UP000801492"/>
    </source>
</evidence>
<reference evidence="1" key="1">
    <citation type="submission" date="2019-08" db="EMBL/GenBank/DDBJ databases">
        <title>The genome of the North American firefly Photinus pyralis.</title>
        <authorList>
            <consortium name="Photinus pyralis genome working group"/>
            <person name="Fallon T.R."/>
            <person name="Sander Lower S.E."/>
            <person name="Weng J.-K."/>
        </authorList>
    </citation>
    <scope>NUCLEOTIDE SEQUENCE</scope>
    <source>
        <strain evidence="1">TRF0915ILg1</strain>
        <tissue evidence="1">Whole body</tissue>
    </source>
</reference>
<dbReference type="AlphaFoldDB" id="A0A8K0C5J6"/>
<evidence type="ECO:0000313" key="1">
    <source>
        <dbReference type="EMBL" id="KAF2881300.1"/>
    </source>
</evidence>
<proteinExistence type="predicted"/>
<accession>A0A8K0C5J6</accession>